<evidence type="ECO:0000313" key="2">
    <source>
        <dbReference type="Proteomes" id="UP000276133"/>
    </source>
</evidence>
<organism evidence="1 2">
    <name type="scientific">Brachionus plicatilis</name>
    <name type="common">Marine rotifer</name>
    <name type="synonym">Brachionus muelleri</name>
    <dbReference type="NCBI Taxonomy" id="10195"/>
    <lineage>
        <taxon>Eukaryota</taxon>
        <taxon>Metazoa</taxon>
        <taxon>Spiralia</taxon>
        <taxon>Gnathifera</taxon>
        <taxon>Rotifera</taxon>
        <taxon>Eurotatoria</taxon>
        <taxon>Monogononta</taxon>
        <taxon>Pseudotrocha</taxon>
        <taxon>Ploima</taxon>
        <taxon>Brachionidae</taxon>
        <taxon>Brachionus</taxon>
    </lineage>
</organism>
<proteinExistence type="predicted"/>
<comment type="caution">
    <text evidence="1">The sequence shown here is derived from an EMBL/GenBank/DDBJ whole genome shotgun (WGS) entry which is preliminary data.</text>
</comment>
<keyword evidence="2" id="KW-1185">Reference proteome</keyword>
<protein>
    <submittedName>
        <fullName evidence="1">Uncharacterized protein</fullName>
    </submittedName>
</protein>
<reference evidence="1 2" key="1">
    <citation type="journal article" date="2018" name="Sci. Rep.">
        <title>Genomic signatures of local adaptation to the degree of environmental predictability in rotifers.</title>
        <authorList>
            <person name="Franch-Gras L."/>
            <person name="Hahn C."/>
            <person name="Garcia-Roger E.M."/>
            <person name="Carmona M.J."/>
            <person name="Serra M."/>
            <person name="Gomez A."/>
        </authorList>
    </citation>
    <scope>NUCLEOTIDE SEQUENCE [LARGE SCALE GENOMIC DNA]</scope>
    <source>
        <strain evidence="1">HYR1</strain>
    </source>
</reference>
<dbReference type="EMBL" id="REGN01001376">
    <property type="protein sequence ID" value="RNA35080.1"/>
    <property type="molecule type" value="Genomic_DNA"/>
</dbReference>
<name>A0A3M7SHN5_BRAPC</name>
<accession>A0A3M7SHN5</accession>
<dbReference type="Proteomes" id="UP000276133">
    <property type="component" value="Unassembled WGS sequence"/>
</dbReference>
<evidence type="ECO:0000313" key="1">
    <source>
        <dbReference type="EMBL" id="RNA35080.1"/>
    </source>
</evidence>
<gene>
    <name evidence="1" type="ORF">BpHYR1_051935</name>
</gene>
<dbReference type="AlphaFoldDB" id="A0A3M7SHN5"/>
<sequence length="78" mass="9053">MQNKRTYRKLLFTTPGYKNGFSYCPTTIIYTRSPGLAEFHHSPISHGIEIFNLKANQRLINYFSGQSEEKAKEKSFYG</sequence>